<comment type="caution">
    <text evidence="1">The sequence shown here is derived from an EMBL/GenBank/DDBJ whole genome shotgun (WGS) entry which is preliminary data.</text>
</comment>
<name>A0A820CSY2_9BILA</name>
<dbReference type="AlphaFoldDB" id="A0A820CSY2"/>
<evidence type="ECO:0000313" key="1">
    <source>
        <dbReference type="EMBL" id="CAF4219584.1"/>
    </source>
</evidence>
<dbReference type="Proteomes" id="UP000663881">
    <property type="component" value="Unassembled WGS sequence"/>
</dbReference>
<proteinExistence type="predicted"/>
<dbReference type="EMBL" id="CAJOAY010010299">
    <property type="protein sequence ID" value="CAF4219584.1"/>
    <property type="molecule type" value="Genomic_DNA"/>
</dbReference>
<accession>A0A820CSY2</accession>
<sequence length="265" mass="30332">MVWLCRNSHTDSINLHSSDTVEHSLKILSRVYHLKWYWYTSPNGSSASNFMQHKSCFSLHLRSIHLQVTGVDDTQTVIYVNLLRNLMTNAVLLQCLGVPWNVVRELGRCCSSTPSYRLTSLFLYFERSHPIPGQVLATYEPEDGSMLSQLFPRLRHLSLYGGFYLMNKQLVDMCQNLIDSLTCANHLVNLLHVSCTSVHRLPAPQKRFVLAEIRKWLCLTRDSSIFSLYSWEHFGAGQLTIWLVTMISNVLQGHNAIAYGNLATR</sequence>
<feature type="non-terminal residue" evidence="1">
    <location>
        <position position="1"/>
    </location>
</feature>
<reference evidence="1" key="1">
    <citation type="submission" date="2021-02" db="EMBL/GenBank/DDBJ databases">
        <authorList>
            <person name="Nowell W R."/>
        </authorList>
    </citation>
    <scope>NUCLEOTIDE SEQUENCE</scope>
</reference>
<protein>
    <submittedName>
        <fullName evidence="1">Uncharacterized protein</fullName>
    </submittedName>
</protein>
<organism evidence="1 2">
    <name type="scientific">Adineta steineri</name>
    <dbReference type="NCBI Taxonomy" id="433720"/>
    <lineage>
        <taxon>Eukaryota</taxon>
        <taxon>Metazoa</taxon>
        <taxon>Spiralia</taxon>
        <taxon>Gnathifera</taxon>
        <taxon>Rotifera</taxon>
        <taxon>Eurotatoria</taxon>
        <taxon>Bdelloidea</taxon>
        <taxon>Adinetida</taxon>
        <taxon>Adinetidae</taxon>
        <taxon>Adineta</taxon>
    </lineage>
</organism>
<gene>
    <name evidence="1" type="ORF">OKA104_LOCUS41969</name>
</gene>
<evidence type="ECO:0000313" key="2">
    <source>
        <dbReference type="Proteomes" id="UP000663881"/>
    </source>
</evidence>